<reference evidence="13" key="1">
    <citation type="submission" date="2017-04" db="EMBL/GenBank/DDBJ databases">
        <authorList>
            <person name="Varghese N."/>
            <person name="Submissions S."/>
        </authorList>
    </citation>
    <scope>NUCLEOTIDE SEQUENCE [LARGE SCALE GENOMIC DNA]</scope>
    <source>
        <strain evidence="13">DSM 21500</strain>
    </source>
</reference>
<dbReference type="STRING" id="371602.SAMN04487984_0746"/>
<keyword evidence="2" id="KW-0813">Transport</keyword>
<dbReference type="RefSeq" id="WP_084098699.1">
    <property type="nucleotide sequence ID" value="NZ_FWXK01000003.1"/>
</dbReference>
<dbReference type="EMBL" id="FWXK01000003">
    <property type="protein sequence ID" value="SMC36514.1"/>
    <property type="molecule type" value="Genomic_DNA"/>
</dbReference>
<accession>A0A1W1YK31</accession>
<organism evidence="12 13">
    <name type="scientific">Aerococcus suis</name>
    <dbReference type="NCBI Taxonomy" id="371602"/>
    <lineage>
        <taxon>Bacteria</taxon>
        <taxon>Bacillati</taxon>
        <taxon>Bacillota</taxon>
        <taxon>Bacilli</taxon>
        <taxon>Lactobacillales</taxon>
        <taxon>Aerococcaceae</taxon>
        <taxon>Aerococcus</taxon>
    </lineage>
</organism>
<dbReference type="Pfam" id="PF00359">
    <property type="entry name" value="PTS_EIIA_2"/>
    <property type="match status" value="1"/>
</dbReference>
<keyword evidence="4" id="KW-0597">Phosphoprotein</keyword>
<feature type="domain" description="PTS EIIA type-2" evidence="11">
    <location>
        <begin position="6"/>
        <end position="148"/>
    </location>
</feature>
<evidence type="ECO:0000256" key="5">
    <source>
        <dbReference type="ARBA" id="ARBA00022679"/>
    </source>
</evidence>
<dbReference type="OrthoDB" id="369398at2"/>
<proteinExistence type="predicted"/>
<dbReference type="SUPFAM" id="SSF55804">
    <property type="entry name" value="Phoshotransferase/anion transport protein"/>
    <property type="match status" value="1"/>
</dbReference>
<evidence type="ECO:0000256" key="4">
    <source>
        <dbReference type="ARBA" id="ARBA00022553"/>
    </source>
</evidence>
<keyword evidence="6" id="KW-0598">Phosphotransferase system</keyword>
<gene>
    <name evidence="12" type="ORF">SAMN04487984_0746</name>
</gene>
<evidence type="ECO:0000256" key="10">
    <source>
        <dbReference type="ARBA" id="ARBA00042072"/>
    </source>
</evidence>
<comment type="function">
    <text evidence="8">The phosphoenolpyruvate-dependent sugar phosphotransferase system (sugar PTS), a major carbohydrate active transport system, catalyzes the phosphorylation of incoming sugar substrates concomitantly with their translocation across the cell membrane. The enzyme II UlaABC PTS system is involved in ascorbate transport.</text>
</comment>
<evidence type="ECO:0000256" key="1">
    <source>
        <dbReference type="ARBA" id="ARBA00004496"/>
    </source>
</evidence>
<dbReference type="GO" id="GO:0005737">
    <property type="term" value="C:cytoplasm"/>
    <property type="evidence" value="ECO:0007669"/>
    <property type="project" value="UniProtKB-SubCell"/>
</dbReference>
<dbReference type="InterPro" id="IPR002178">
    <property type="entry name" value="PTS_EIIA_type-2_dom"/>
</dbReference>
<evidence type="ECO:0000313" key="13">
    <source>
        <dbReference type="Proteomes" id="UP000243884"/>
    </source>
</evidence>
<evidence type="ECO:0000256" key="3">
    <source>
        <dbReference type="ARBA" id="ARBA00022490"/>
    </source>
</evidence>
<evidence type="ECO:0000256" key="9">
    <source>
        <dbReference type="ARBA" id="ARBA00041175"/>
    </source>
</evidence>
<evidence type="ECO:0000256" key="6">
    <source>
        <dbReference type="ARBA" id="ARBA00022683"/>
    </source>
</evidence>
<dbReference type="Gene3D" id="3.40.930.10">
    <property type="entry name" value="Mannitol-specific EII, Chain A"/>
    <property type="match status" value="1"/>
</dbReference>
<keyword evidence="3" id="KW-0963">Cytoplasm</keyword>
<dbReference type="PROSITE" id="PS51094">
    <property type="entry name" value="PTS_EIIA_TYPE_2"/>
    <property type="match status" value="1"/>
</dbReference>
<name>A0A1W1YK31_9LACT</name>
<dbReference type="Proteomes" id="UP000243884">
    <property type="component" value="Unassembled WGS sequence"/>
</dbReference>
<evidence type="ECO:0000256" key="7">
    <source>
        <dbReference type="ARBA" id="ARBA00022777"/>
    </source>
</evidence>
<evidence type="ECO:0000256" key="8">
    <source>
        <dbReference type="ARBA" id="ARBA00037387"/>
    </source>
</evidence>
<dbReference type="InterPro" id="IPR051351">
    <property type="entry name" value="Ascorbate-PTS_EIIA_comp"/>
</dbReference>
<evidence type="ECO:0000313" key="12">
    <source>
        <dbReference type="EMBL" id="SMC36514.1"/>
    </source>
</evidence>
<dbReference type="InterPro" id="IPR016152">
    <property type="entry name" value="PTrfase/Anion_transptr"/>
</dbReference>
<protein>
    <recommendedName>
        <fullName evidence="9">Ascorbate-specific PTS system EIIA component</fullName>
    </recommendedName>
    <alternativeName>
        <fullName evidence="10">Ascorbate-specific phosphotransferase enzyme IIA component</fullName>
    </alternativeName>
</protein>
<keyword evidence="5 12" id="KW-0808">Transferase</keyword>
<keyword evidence="13" id="KW-1185">Reference proteome</keyword>
<dbReference type="PANTHER" id="PTHR36203:SF1">
    <property type="entry name" value="ASCORBATE-SPECIFIC PTS SYSTEM EIIA COMPONENT"/>
    <property type="match status" value="1"/>
</dbReference>
<dbReference type="PANTHER" id="PTHR36203">
    <property type="entry name" value="ASCORBATE-SPECIFIC PTS SYSTEM EIIA COMPONENT"/>
    <property type="match status" value="1"/>
</dbReference>
<sequence>MMTKNDFLDQMYIQIYDSLPSWREALYLAGEPLLHANIISRHYLKQIEAAAEFLGPYMDVGRGIGFMHARPEENESWGISLLKLQEPVYLLDQTNHPLKIVIVFKGKDAKQHLKILQVLSEWLANPLQYQFVCEATSPESIINSIKQR</sequence>
<evidence type="ECO:0000256" key="2">
    <source>
        <dbReference type="ARBA" id="ARBA00022448"/>
    </source>
</evidence>
<evidence type="ECO:0000259" key="11">
    <source>
        <dbReference type="PROSITE" id="PS51094"/>
    </source>
</evidence>
<dbReference type="GO" id="GO:0009401">
    <property type="term" value="P:phosphoenolpyruvate-dependent sugar phosphotransferase system"/>
    <property type="evidence" value="ECO:0007669"/>
    <property type="project" value="UniProtKB-KW"/>
</dbReference>
<dbReference type="AlphaFoldDB" id="A0A1W1YK31"/>
<dbReference type="GO" id="GO:0016301">
    <property type="term" value="F:kinase activity"/>
    <property type="evidence" value="ECO:0007669"/>
    <property type="project" value="UniProtKB-KW"/>
</dbReference>
<comment type="subcellular location">
    <subcellularLocation>
        <location evidence="1">Cytoplasm</location>
    </subcellularLocation>
</comment>
<keyword evidence="7" id="KW-0418">Kinase</keyword>